<evidence type="ECO:0000313" key="2">
    <source>
        <dbReference type="Proteomes" id="UP000789595"/>
    </source>
</evidence>
<gene>
    <name evidence="1" type="ORF">PECAL_3P04440</name>
</gene>
<accession>A0A8J2SHN6</accession>
<comment type="caution">
    <text evidence="1">The sequence shown here is derived from an EMBL/GenBank/DDBJ whole genome shotgun (WGS) entry which is preliminary data.</text>
</comment>
<dbReference type="AlphaFoldDB" id="A0A8J2SHN6"/>
<organism evidence="1 2">
    <name type="scientific">Pelagomonas calceolata</name>
    <dbReference type="NCBI Taxonomy" id="35677"/>
    <lineage>
        <taxon>Eukaryota</taxon>
        <taxon>Sar</taxon>
        <taxon>Stramenopiles</taxon>
        <taxon>Ochrophyta</taxon>
        <taxon>Pelagophyceae</taxon>
        <taxon>Pelagomonadales</taxon>
        <taxon>Pelagomonadaceae</taxon>
        <taxon>Pelagomonas</taxon>
    </lineage>
</organism>
<keyword evidence="2" id="KW-1185">Reference proteome</keyword>
<dbReference type="Proteomes" id="UP000789595">
    <property type="component" value="Unassembled WGS sequence"/>
</dbReference>
<dbReference type="EMBL" id="CAKKNE010000003">
    <property type="protein sequence ID" value="CAH0370548.1"/>
    <property type="molecule type" value="Genomic_DNA"/>
</dbReference>
<sequence length="232" mass="26322">GLERNLEAPVARFYNHRIDVHVDDVAAGVRVRVRGRVRAVARPRTFVVVVVVALRDGKVEAPLGEIGLATESAERLVRRVDDGRERARRPDRERVEGPRAVLALELEQCAVDGDAKRPAAARRQRGCQFLDERVDLVRVEAERARGRDVRVSAQIARRPRRRFCSDGDEAPRARHGDVDQAVPAAASVLRHVVDRLFWSKGRRRQRHCRSPPARETFYRAPAHCLETLTQMM</sequence>
<evidence type="ECO:0000313" key="1">
    <source>
        <dbReference type="EMBL" id="CAH0370548.1"/>
    </source>
</evidence>
<protein>
    <submittedName>
        <fullName evidence="1">Uncharacterized protein</fullName>
    </submittedName>
</protein>
<name>A0A8J2SHN6_9STRA</name>
<proteinExistence type="predicted"/>
<reference evidence="1" key="1">
    <citation type="submission" date="2021-11" db="EMBL/GenBank/DDBJ databases">
        <authorList>
            <consortium name="Genoscope - CEA"/>
            <person name="William W."/>
        </authorList>
    </citation>
    <scope>NUCLEOTIDE SEQUENCE</scope>
</reference>
<feature type="non-terminal residue" evidence="1">
    <location>
        <position position="1"/>
    </location>
</feature>